<proteinExistence type="predicted"/>
<keyword evidence="2" id="KW-1185">Reference proteome</keyword>
<gene>
    <name evidence="1" type="ORF">M427DRAFT_34190</name>
</gene>
<accession>A0A139A8K5</accession>
<protein>
    <recommendedName>
        <fullName evidence="3">Glyoxalase-like domain-containing protein</fullName>
    </recommendedName>
</protein>
<dbReference type="AlphaFoldDB" id="A0A139A8K5"/>
<sequence length="198" mass="21661">MTRSDQVRLRQIALIAKDVKATQQTVEAAFGIPLAWKDPGLGPSFGLENINYLLNEYSPWPPIFDETEGPSKWLEIAKSKPVSRLLFQSVTVQSQENPHMVAAWFLDLSVKLDSAGASVIDAMNMSIQFVQAPKSETNGIACIDVGVDGGDNAVKEAFERACNAPDAKRGSFGGRSAVKMVGVWWRFERSQSTSKANI</sequence>
<dbReference type="EMBL" id="KQ965781">
    <property type="protein sequence ID" value="KXS13131.1"/>
    <property type="molecule type" value="Genomic_DNA"/>
</dbReference>
<name>A0A139A8K5_GONPJ</name>
<evidence type="ECO:0000313" key="1">
    <source>
        <dbReference type="EMBL" id="KXS13131.1"/>
    </source>
</evidence>
<reference evidence="1 2" key="1">
    <citation type="journal article" date="2015" name="Genome Biol. Evol.">
        <title>Phylogenomic analyses indicate that early fungi evolved digesting cell walls of algal ancestors of land plants.</title>
        <authorList>
            <person name="Chang Y."/>
            <person name="Wang S."/>
            <person name="Sekimoto S."/>
            <person name="Aerts A.L."/>
            <person name="Choi C."/>
            <person name="Clum A."/>
            <person name="LaButti K.M."/>
            <person name="Lindquist E.A."/>
            <person name="Yee Ngan C."/>
            <person name="Ohm R.A."/>
            <person name="Salamov A.A."/>
            <person name="Grigoriev I.V."/>
            <person name="Spatafora J.W."/>
            <person name="Berbee M.L."/>
        </authorList>
    </citation>
    <scope>NUCLEOTIDE SEQUENCE [LARGE SCALE GENOMIC DNA]</scope>
    <source>
        <strain evidence="1 2">JEL478</strain>
    </source>
</reference>
<evidence type="ECO:0000313" key="2">
    <source>
        <dbReference type="Proteomes" id="UP000070544"/>
    </source>
</evidence>
<dbReference type="Proteomes" id="UP000070544">
    <property type="component" value="Unassembled WGS sequence"/>
</dbReference>
<dbReference type="OrthoDB" id="4179687at2759"/>
<organism evidence="1 2">
    <name type="scientific">Gonapodya prolifera (strain JEL478)</name>
    <name type="common">Monoblepharis prolifera</name>
    <dbReference type="NCBI Taxonomy" id="1344416"/>
    <lineage>
        <taxon>Eukaryota</taxon>
        <taxon>Fungi</taxon>
        <taxon>Fungi incertae sedis</taxon>
        <taxon>Chytridiomycota</taxon>
        <taxon>Chytridiomycota incertae sedis</taxon>
        <taxon>Monoblepharidomycetes</taxon>
        <taxon>Monoblepharidales</taxon>
        <taxon>Gonapodyaceae</taxon>
        <taxon>Gonapodya</taxon>
    </lineage>
</organism>
<evidence type="ECO:0008006" key="3">
    <source>
        <dbReference type="Google" id="ProtNLM"/>
    </source>
</evidence>